<feature type="transmembrane region" description="Helical" evidence="10">
    <location>
        <begin position="55"/>
        <end position="76"/>
    </location>
</feature>
<sequence>MKGENILGREDIKKLLIQFALPSIFALIISSLYNIVDQIFIGNSVGMLGNAATNVAFPLVTICTALALLCGIGGAANFNISLGRREEELARHYIRNAISLATIAALIFTIITHIFMGSFLKVFGATKEIMDYAIEYVSITSYGFIFLILVNVGSTLIRADGSPKFSMYCMVVGALINLILDPIFIFVFDMGMAGAAYATVLGQFFSFLLIIFYFARHFKSVNLEGKYFELQFDKIINIARLGAASGFNQAAILFVQILMNNFYRYYGSLSEYGANIPLAAVGIVMKVNMIFFSVNIGLSQGLQPISSFNYGAKKYERVVEVYKLAIKYALIVSTISFVIFQVFPRQIIMLFGGGSGLYFDFAIKLFRIMLFFTFLNGVQPVTMGFLTSIGLAKRGILISLLRQVLLLVPFAYLYANLFGVKGLLYAPPTADIITAIVTFALAKKVLDDLRAKQLNKNLRPLDKSLT</sequence>
<reference evidence="11" key="1">
    <citation type="submission" date="2021-02" db="EMBL/GenBank/DDBJ databases">
        <title>Infant gut strain persistence is associated with maternal origin, phylogeny, and functional potential including surface adhesion and iron acquisition.</title>
        <authorList>
            <person name="Lou Y.C."/>
        </authorList>
    </citation>
    <scope>NUCLEOTIDE SEQUENCE</scope>
    <source>
        <strain evidence="11">L3_060_052G1_dasL3_060_052G1_concoct_1</strain>
    </source>
</reference>
<dbReference type="InterPro" id="IPR051327">
    <property type="entry name" value="MATE_MepA_subfamily"/>
</dbReference>
<evidence type="ECO:0000313" key="11">
    <source>
        <dbReference type="EMBL" id="MBS6535036.1"/>
    </source>
</evidence>
<dbReference type="AlphaFoldDB" id="A0A943XW03"/>
<evidence type="ECO:0000256" key="6">
    <source>
        <dbReference type="ARBA" id="ARBA00022692"/>
    </source>
</evidence>
<dbReference type="GO" id="GO:0046677">
    <property type="term" value="P:response to antibiotic"/>
    <property type="evidence" value="ECO:0007669"/>
    <property type="project" value="UniProtKB-KW"/>
</dbReference>
<evidence type="ECO:0000256" key="10">
    <source>
        <dbReference type="SAM" id="Phobius"/>
    </source>
</evidence>
<feature type="transmembrane region" description="Helical" evidence="10">
    <location>
        <begin position="423"/>
        <end position="442"/>
    </location>
</feature>
<dbReference type="Pfam" id="PF01554">
    <property type="entry name" value="MatE"/>
    <property type="match status" value="2"/>
</dbReference>
<protein>
    <recommendedName>
        <fullName evidence="3">Multidrug export protein MepA</fullName>
    </recommendedName>
</protein>
<comment type="similarity">
    <text evidence="2">Belongs to the multi antimicrobial extrusion (MATE) (TC 2.A.66.1) family. MepA subfamily.</text>
</comment>
<evidence type="ECO:0000256" key="7">
    <source>
        <dbReference type="ARBA" id="ARBA00022989"/>
    </source>
</evidence>
<dbReference type="InterPro" id="IPR002528">
    <property type="entry name" value="MATE_fam"/>
</dbReference>
<dbReference type="EMBL" id="JAGZZP010000006">
    <property type="protein sequence ID" value="MBS6535036.1"/>
    <property type="molecule type" value="Genomic_DNA"/>
</dbReference>
<accession>A0A943XW03</accession>
<organism evidence="11 12">
    <name type="scientific">Peptoniphilus harei</name>
    <dbReference type="NCBI Taxonomy" id="54005"/>
    <lineage>
        <taxon>Bacteria</taxon>
        <taxon>Bacillati</taxon>
        <taxon>Bacillota</taxon>
        <taxon>Tissierellia</taxon>
        <taxon>Tissierellales</taxon>
        <taxon>Peptoniphilaceae</taxon>
        <taxon>Peptoniphilus</taxon>
    </lineage>
</organism>
<feature type="transmembrane region" description="Helical" evidence="10">
    <location>
        <begin position="324"/>
        <end position="343"/>
    </location>
</feature>
<keyword evidence="5" id="KW-1003">Cell membrane</keyword>
<evidence type="ECO:0000256" key="2">
    <source>
        <dbReference type="ARBA" id="ARBA00008417"/>
    </source>
</evidence>
<keyword evidence="6 10" id="KW-0812">Transmembrane</keyword>
<keyword evidence="4" id="KW-0813">Transport</keyword>
<dbReference type="GO" id="GO:0005886">
    <property type="term" value="C:plasma membrane"/>
    <property type="evidence" value="ECO:0007669"/>
    <property type="project" value="UniProtKB-SubCell"/>
</dbReference>
<feature type="transmembrane region" description="Helical" evidence="10">
    <location>
        <begin position="97"/>
        <end position="120"/>
    </location>
</feature>
<dbReference type="InterPro" id="IPR048279">
    <property type="entry name" value="MdtK-like"/>
</dbReference>
<evidence type="ECO:0000256" key="9">
    <source>
        <dbReference type="ARBA" id="ARBA00023251"/>
    </source>
</evidence>
<feature type="transmembrane region" description="Helical" evidence="10">
    <location>
        <begin position="132"/>
        <end position="153"/>
    </location>
</feature>
<dbReference type="PANTHER" id="PTHR43823">
    <property type="entry name" value="SPORULATION PROTEIN YKVU"/>
    <property type="match status" value="1"/>
</dbReference>
<feature type="transmembrane region" description="Helical" evidence="10">
    <location>
        <begin position="194"/>
        <end position="215"/>
    </location>
</feature>
<dbReference type="PANTHER" id="PTHR43823:SF3">
    <property type="entry name" value="MULTIDRUG EXPORT PROTEIN MEPA"/>
    <property type="match status" value="1"/>
</dbReference>
<proteinExistence type="inferred from homology"/>
<dbReference type="Proteomes" id="UP000748991">
    <property type="component" value="Unassembled WGS sequence"/>
</dbReference>
<evidence type="ECO:0000256" key="8">
    <source>
        <dbReference type="ARBA" id="ARBA00023136"/>
    </source>
</evidence>
<evidence type="ECO:0000256" key="5">
    <source>
        <dbReference type="ARBA" id="ARBA00022475"/>
    </source>
</evidence>
<feature type="transmembrane region" description="Helical" evidence="10">
    <location>
        <begin position="165"/>
        <end position="188"/>
    </location>
</feature>
<feature type="transmembrane region" description="Helical" evidence="10">
    <location>
        <begin position="278"/>
        <end position="298"/>
    </location>
</feature>
<dbReference type="PIRSF" id="PIRSF006603">
    <property type="entry name" value="DinF"/>
    <property type="match status" value="1"/>
</dbReference>
<evidence type="ECO:0000256" key="4">
    <source>
        <dbReference type="ARBA" id="ARBA00022448"/>
    </source>
</evidence>
<dbReference type="NCBIfam" id="TIGR00797">
    <property type="entry name" value="matE"/>
    <property type="match status" value="1"/>
</dbReference>
<evidence type="ECO:0000256" key="3">
    <source>
        <dbReference type="ARBA" id="ARBA00022106"/>
    </source>
</evidence>
<evidence type="ECO:0000256" key="1">
    <source>
        <dbReference type="ARBA" id="ARBA00004651"/>
    </source>
</evidence>
<name>A0A943XW03_9FIRM</name>
<dbReference type="GO" id="GO:0015297">
    <property type="term" value="F:antiporter activity"/>
    <property type="evidence" value="ECO:0007669"/>
    <property type="project" value="InterPro"/>
</dbReference>
<keyword evidence="9" id="KW-0046">Antibiotic resistance</keyword>
<dbReference type="RefSeq" id="WP_278637549.1">
    <property type="nucleotide sequence ID" value="NZ_JAGZZP010000006.1"/>
</dbReference>
<keyword evidence="7 10" id="KW-1133">Transmembrane helix</keyword>
<keyword evidence="8 10" id="KW-0472">Membrane</keyword>
<dbReference type="GO" id="GO:0042910">
    <property type="term" value="F:xenobiotic transmembrane transporter activity"/>
    <property type="evidence" value="ECO:0007669"/>
    <property type="project" value="InterPro"/>
</dbReference>
<feature type="transmembrane region" description="Helical" evidence="10">
    <location>
        <begin position="235"/>
        <end position="258"/>
    </location>
</feature>
<dbReference type="CDD" id="cd13143">
    <property type="entry name" value="MATE_MepA_like"/>
    <property type="match status" value="1"/>
</dbReference>
<evidence type="ECO:0000313" key="12">
    <source>
        <dbReference type="Proteomes" id="UP000748991"/>
    </source>
</evidence>
<gene>
    <name evidence="11" type="ORF">KH327_04310</name>
</gene>
<comment type="subcellular location">
    <subcellularLocation>
        <location evidence="1">Cell membrane</location>
        <topology evidence="1">Multi-pass membrane protein</topology>
    </subcellularLocation>
</comment>
<comment type="caution">
    <text evidence="11">The sequence shown here is derived from an EMBL/GenBank/DDBJ whole genome shotgun (WGS) entry which is preliminary data.</text>
</comment>
<feature type="transmembrane region" description="Helical" evidence="10">
    <location>
        <begin position="396"/>
        <end position="417"/>
    </location>
</feature>
<dbReference type="InterPro" id="IPR045070">
    <property type="entry name" value="MATE_MepA-like"/>
</dbReference>
<feature type="transmembrane region" description="Helical" evidence="10">
    <location>
        <begin position="15"/>
        <end position="35"/>
    </location>
</feature>